<reference evidence="2 3" key="1">
    <citation type="submission" date="2018-10" db="EMBL/GenBank/DDBJ databases">
        <title>Histidinibacterium lentulum gen. nov., sp. nov., a marine bacterium from the culture broth of Picochlorum sp. 122.</title>
        <authorList>
            <person name="Wang G."/>
        </authorList>
    </citation>
    <scope>NUCLEOTIDE SEQUENCE [LARGE SCALE GENOMIC DNA]</scope>
    <source>
        <strain evidence="2 3">B17</strain>
    </source>
</reference>
<keyword evidence="3" id="KW-1185">Reference proteome</keyword>
<dbReference type="SUPFAM" id="SSF53756">
    <property type="entry name" value="UDP-Glycosyltransferase/glycogen phosphorylase"/>
    <property type="match status" value="1"/>
</dbReference>
<dbReference type="Pfam" id="PF13439">
    <property type="entry name" value="Glyco_transf_4"/>
    <property type="match status" value="1"/>
</dbReference>
<dbReference type="InterPro" id="IPR050194">
    <property type="entry name" value="Glycosyltransferase_grp1"/>
</dbReference>
<dbReference type="Pfam" id="PF13692">
    <property type="entry name" value="Glyco_trans_1_4"/>
    <property type="match status" value="1"/>
</dbReference>
<dbReference type="AlphaFoldDB" id="A0A3N2QS55"/>
<proteinExistence type="predicted"/>
<dbReference type="OrthoDB" id="9801573at2"/>
<evidence type="ECO:0000259" key="1">
    <source>
        <dbReference type="Pfam" id="PF13439"/>
    </source>
</evidence>
<dbReference type="RefSeq" id="WP_123643582.1">
    <property type="nucleotide sequence ID" value="NZ_ML119090.1"/>
</dbReference>
<comment type="caution">
    <text evidence="2">The sequence shown here is derived from an EMBL/GenBank/DDBJ whole genome shotgun (WGS) entry which is preliminary data.</text>
</comment>
<keyword evidence="2" id="KW-0808">Transferase</keyword>
<organism evidence="2 3">
    <name type="scientific">Histidinibacterium lentulum</name>
    <dbReference type="NCBI Taxonomy" id="2480588"/>
    <lineage>
        <taxon>Bacteria</taxon>
        <taxon>Pseudomonadati</taxon>
        <taxon>Pseudomonadota</taxon>
        <taxon>Alphaproteobacteria</taxon>
        <taxon>Rhodobacterales</taxon>
        <taxon>Paracoccaceae</taxon>
        <taxon>Histidinibacterium</taxon>
    </lineage>
</organism>
<accession>A0A3N2QS55</accession>
<sequence length="385" mass="41289">MRVLFVSQSFAPDPGSGAERVCADIAHGLALRGHAVDVLSLGDTGTAQRDGNLTVHRLAFAQSPRPGPGPLPLTRRRKLLWHVRNAHGGVSAEALDRLVAGLRPDVVCAHNASAFLPQLFRVCATRSLPLALHLHDYGLICPRTTMYRKGLNCASPCAGCRLLTAPWRRAAGAVGHVIAVSDFVARRYREQGLFPHASWSVVHNQDRGPLADFTPKTSGPFAFGFVGALTEVKGLPDLLAAFERLPKARANLVVAGRGEPALEARLALSDDVTWLGRVPPNRAYGRMDCLVLPSRWHEPQALVLTEGLRRGLRIIASDRGGNTEILRGRPPHLLYDPDVPGALARAMTAALADGPMRADPRGPAADPIDRVEAILASMLAGVPHA</sequence>
<dbReference type="Proteomes" id="UP000268016">
    <property type="component" value="Unassembled WGS sequence"/>
</dbReference>
<dbReference type="EMBL" id="RDRB01000010">
    <property type="protein sequence ID" value="ROT98043.1"/>
    <property type="molecule type" value="Genomic_DNA"/>
</dbReference>
<evidence type="ECO:0000313" key="3">
    <source>
        <dbReference type="Proteomes" id="UP000268016"/>
    </source>
</evidence>
<feature type="domain" description="Glycosyltransferase subfamily 4-like N-terminal" evidence="1">
    <location>
        <begin position="16"/>
        <end position="204"/>
    </location>
</feature>
<dbReference type="PANTHER" id="PTHR45947:SF13">
    <property type="entry name" value="TRANSFERASE"/>
    <property type="match status" value="1"/>
</dbReference>
<name>A0A3N2QS55_9RHOB</name>
<dbReference type="GO" id="GO:0016757">
    <property type="term" value="F:glycosyltransferase activity"/>
    <property type="evidence" value="ECO:0007669"/>
    <property type="project" value="TreeGrafter"/>
</dbReference>
<gene>
    <name evidence="2" type="ORF">EAT49_17380</name>
</gene>
<protein>
    <submittedName>
        <fullName evidence="2">Glycosyltransferase</fullName>
    </submittedName>
</protein>
<evidence type="ECO:0000313" key="2">
    <source>
        <dbReference type="EMBL" id="ROT98043.1"/>
    </source>
</evidence>
<dbReference type="InterPro" id="IPR028098">
    <property type="entry name" value="Glyco_trans_4-like_N"/>
</dbReference>
<dbReference type="PANTHER" id="PTHR45947">
    <property type="entry name" value="SULFOQUINOVOSYL TRANSFERASE SQD2"/>
    <property type="match status" value="1"/>
</dbReference>
<dbReference type="Gene3D" id="3.40.50.2000">
    <property type="entry name" value="Glycogen Phosphorylase B"/>
    <property type="match status" value="2"/>
</dbReference>